<keyword evidence="3" id="KW-0687">Ribonucleoprotein</keyword>
<accession>A0A2G2Z0U9</accession>
<dbReference type="EMBL" id="AYRZ02000007">
    <property type="protein sequence ID" value="PHT75616.1"/>
    <property type="molecule type" value="Genomic_DNA"/>
</dbReference>
<dbReference type="AlphaFoldDB" id="A0A2G2Z0U9"/>
<evidence type="ECO:0000256" key="2">
    <source>
        <dbReference type="ARBA" id="ARBA00022980"/>
    </source>
</evidence>
<keyword evidence="5" id="KW-1185">Reference proteome</keyword>
<dbReference type="SMR" id="A0A2G2Z0U9"/>
<evidence type="ECO:0000313" key="4">
    <source>
        <dbReference type="EMBL" id="PHT75616.1"/>
    </source>
</evidence>
<proteinExistence type="inferred from homology"/>
<dbReference type="Gene3D" id="3.30.420.80">
    <property type="entry name" value="Ribosomal protein S11"/>
    <property type="match status" value="1"/>
</dbReference>
<reference evidence="4 5" key="1">
    <citation type="journal article" date="2014" name="Nat. Genet.">
        <title>Genome sequence of the hot pepper provides insights into the evolution of pungency in Capsicum species.</title>
        <authorList>
            <person name="Kim S."/>
            <person name="Park M."/>
            <person name="Yeom S.I."/>
            <person name="Kim Y.M."/>
            <person name="Lee J.M."/>
            <person name="Lee H.A."/>
            <person name="Seo E."/>
            <person name="Choi J."/>
            <person name="Cheong K."/>
            <person name="Kim K.T."/>
            <person name="Jung K."/>
            <person name="Lee G.W."/>
            <person name="Oh S.K."/>
            <person name="Bae C."/>
            <person name="Kim S.B."/>
            <person name="Lee H.Y."/>
            <person name="Kim S.Y."/>
            <person name="Kim M.S."/>
            <person name="Kang B.C."/>
            <person name="Jo Y.D."/>
            <person name="Yang H.B."/>
            <person name="Jeong H.J."/>
            <person name="Kang W.H."/>
            <person name="Kwon J.K."/>
            <person name="Shin C."/>
            <person name="Lim J.Y."/>
            <person name="Park J.H."/>
            <person name="Huh J.H."/>
            <person name="Kim J.S."/>
            <person name="Kim B.D."/>
            <person name="Cohen O."/>
            <person name="Paran I."/>
            <person name="Suh M.C."/>
            <person name="Lee S.B."/>
            <person name="Kim Y.K."/>
            <person name="Shin Y."/>
            <person name="Noh S.J."/>
            <person name="Park J."/>
            <person name="Seo Y.S."/>
            <person name="Kwon S.Y."/>
            <person name="Kim H.A."/>
            <person name="Park J.M."/>
            <person name="Kim H.J."/>
            <person name="Choi S.B."/>
            <person name="Bosland P.W."/>
            <person name="Reeves G."/>
            <person name="Jo S.H."/>
            <person name="Lee B.W."/>
            <person name="Cho H.T."/>
            <person name="Choi H.S."/>
            <person name="Lee M.S."/>
            <person name="Yu Y."/>
            <person name="Do Choi Y."/>
            <person name="Park B.S."/>
            <person name="van Deynze A."/>
            <person name="Ashrafi H."/>
            <person name="Hill T."/>
            <person name="Kim W.T."/>
            <person name="Pai H.S."/>
            <person name="Ahn H.K."/>
            <person name="Yeam I."/>
            <person name="Giovannoni J.J."/>
            <person name="Rose J.K."/>
            <person name="Sorensen I."/>
            <person name="Lee S.J."/>
            <person name="Kim R.W."/>
            <person name="Choi I.Y."/>
            <person name="Choi B.S."/>
            <person name="Lim J.S."/>
            <person name="Lee Y.H."/>
            <person name="Choi D."/>
        </authorList>
    </citation>
    <scope>NUCLEOTIDE SEQUENCE [LARGE SCALE GENOMIC DNA]</scope>
    <source>
        <strain evidence="5">cv. CM334</strain>
    </source>
</reference>
<name>A0A2G2Z0U9_CAPAN</name>
<dbReference type="PANTHER" id="PTHR11759">
    <property type="entry name" value="40S RIBOSOMAL PROTEIN S14/30S RIBOSOMAL PROTEIN S11"/>
    <property type="match status" value="1"/>
</dbReference>
<evidence type="ECO:0000256" key="1">
    <source>
        <dbReference type="ARBA" id="ARBA00006194"/>
    </source>
</evidence>
<organism evidence="4 5">
    <name type="scientific">Capsicum annuum</name>
    <name type="common">Capsicum pepper</name>
    <dbReference type="NCBI Taxonomy" id="4072"/>
    <lineage>
        <taxon>Eukaryota</taxon>
        <taxon>Viridiplantae</taxon>
        <taxon>Streptophyta</taxon>
        <taxon>Embryophyta</taxon>
        <taxon>Tracheophyta</taxon>
        <taxon>Spermatophyta</taxon>
        <taxon>Magnoliopsida</taxon>
        <taxon>eudicotyledons</taxon>
        <taxon>Gunneridae</taxon>
        <taxon>Pentapetalae</taxon>
        <taxon>asterids</taxon>
        <taxon>lamiids</taxon>
        <taxon>Solanales</taxon>
        <taxon>Solanaceae</taxon>
        <taxon>Solanoideae</taxon>
        <taxon>Capsiceae</taxon>
        <taxon>Capsicum</taxon>
    </lineage>
</organism>
<dbReference type="Proteomes" id="UP000222542">
    <property type="component" value="Unassembled WGS sequence"/>
</dbReference>
<gene>
    <name evidence="4" type="ORF">T459_19138</name>
</gene>
<dbReference type="SUPFAM" id="SSF53137">
    <property type="entry name" value="Translational machinery components"/>
    <property type="match status" value="1"/>
</dbReference>
<dbReference type="InterPro" id="IPR001971">
    <property type="entry name" value="Ribosomal_uS11"/>
</dbReference>
<evidence type="ECO:0000256" key="3">
    <source>
        <dbReference type="ARBA" id="ARBA00023274"/>
    </source>
</evidence>
<dbReference type="GO" id="GO:0006412">
    <property type="term" value="P:translation"/>
    <property type="evidence" value="ECO:0007669"/>
    <property type="project" value="InterPro"/>
</dbReference>
<comment type="similarity">
    <text evidence="1">Belongs to the universal ribosomal protein uS11 family.</text>
</comment>
<dbReference type="GO" id="GO:1990904">
    <property type="term" value="C:ribonucleoprotein complex"/>
    <property type="evidence" value="ECO:0007669"/>
    <property type="project" value="UniProtKB-KW"/>
</dbReference>
<dbReference type="Gramene" id="PHT75616">
    <property type="protein sequence ID" value="PHT75616"/>
    <property type="gene ID" value="T459_19138"/>
</dbReference>
<dbReference type="GO" id="GO:0005840">
    <property type="term" value="C:ribosome"/>
    <property type="evidence" value="ECO:0007669"/>
    <property type="project" value="UniProtKB-KW"/>
</dbReference>
<keyword evidence="2" id="KW-0689">Ribosomal protein</keyword>
<dbReference type="InterPro" id="IPR036967">
    <property type="entry name" value="Ribosomal_uS11_sf"/>
</dbReference>
<reference evidence="4 5" key="2">
    <citation type="journal article" date="2017" name="Genome Biol.">
        <title>New reference genome sequences of hot pepper reveal the massive evolution of plant disease-resistance genes by retroduplication.</title>
        <authorList>
            <person name="Kim S."/>
            <person name="Park J."/>
            <person name="Yeom S.I."/>
            <person name="Kim Y.M."/>
            <person name="Seo E."/>
            <person name="Kim K.T."/>
            <person name="Kim M.S."/>
            <person name="Lee J.M."/>
            <person name="Cheong K."/>
            <person name="Shin H.S."/>
            <person name="Kim S.B."/>
            <person name="Han K."/>
            <person name="Lee J."/>
            <person name="Park M."/>
            <person name="Lee H.A."/>
            <person name="Lee H.Y."/>
            <person name="Lee Y."/>
            <person name="Oh S."/>
            <person name="Lee J.H."/>
            <person name="Choi E."/>
            <person name="Choi E."/>
            <person name="Lee S.E."/>
            <person name="Jeon J."/>
            <person name="Kim H."/>
            <person name="Choi G."/>
            <person name="Song H."/>
            <person name="Lee J."/>
            <person name="Lee S.C."/>
            <person name="Kwon J.K."/>
            <person name="Lee H.Y."/>
            <person name="Koo N."/>
            <person name="Hong Y."/>
            <person name="Kim R.W."/>
            <person name="Kang W.H."/>
            <person name="Huh J.H."/>
            <person name="Kang B.C."/>
            <person name="Yang T.J."/>
            <person name="Lee Y.H."/>
            <person name="Bennetzen J.L."/>
            <person name="Choi D."/>
        </authorList>
    </citation>
    <scope>NUCLEOTIDE SEQUENCE [LARGE SCALE GENOMIC DNA]</scope>
    <source>
        <strain evidence="5">cv. CM334</strain>
    </source>
</reference>
<comment type="caution">
    <text evidence="4">The sequence shown here is derived from an EMBL/GenBank/DDBJ whole genome shotgun (WGS) entry which is preliminary data.</text>
</comment>
<evidence type="ECO:0000313" key="5">
    <source>
        <dbReference type="Proteomes" id="UP000222542"/>
    </source>
</evidence>
<protein>
    <submittedName>
        <fullName evidence="4">Uncharacterized protein</fullName>
    </submittedName>
</protein>
<dbReference type="GO" id="GO:0003735">
    <property type="term" value="F:structural constituent of ribosome"/>
    <property type="evidence" value="ECO:0007669"/>
    <property type="project" value="InterPro"/>
</dbReference>
<sequence>MGNNSIPMDIVRGLTMDSGRGFLSGVPLSSYHIEHDADIVHIKVLRNNAFITVTDSKGTKKFGATVGTLTGKGTKIFRYAAEETAEHVGVKPETGA</sequence>
<dbReference type="STRING" id="4072.A0A2G2Z0U9"/>